<dbReference type="EMBL" id="AP028909">
    <property type="protein sequence ID" value="BES88989.1"/>
    <property type="molecule type" value="Genomic_DNA"/>
</dbReference>
<keyword evidence="8" id="KW-1185">Reference proteome</keyword>
<feature type="compositionally biased region" description="Acidic residues" evidence="6">
    <location>
        <begin position="360"/>
        <end position="371"/>
    </location>
</feature>
<evidence type="ECO:0000256" key="2">
    <source>
        <dbReference type="ARBA" id="ARBA00022980"/>
    </source>
</evidence>
<dbReference type="SUPFAM" id="SSF50447">
    <property type="entry name" value="Translation proteins"/>
    <property type="match status" value="1"/>
</dbReference>
<feature type="region of interest" description="Disordered" evidence="6">
    <location>
        <begin position="348"/>
        <end position="389"/>
    </location>
</feature>
<gene>
    <name evidence="7" type="ORF">NTJ_01796</name>
</gene>
<reference evidence="7 8" key="1">
    <citation type="submission" date="2023-09" db="EMBL/GenBank/DDBJ databases">
        <title>Nesidiocoris tenuis whole genome shotgun sequence.</title>
        <authorList>
            <person name="Shibata T."/>
            <person name="Shimoda M."/>
            <person name="Kobayashi T."/>
            <person name="Uehara T."/>
        </authorList>
    </citation>
    <scope>NUCLEOTIDE SEQUENCE [LARGE SCALE GENOMIC DNA]</scope>
    <source>
        <strain evidence="7 8">Japan</strain>
    </source>
</reference>
<proteinExistence type="inferred from homology"/>
<evidence type="ECO:0000313" key="8">
    <source>
        <dbReference type="Proteomes" id="UP001307889"/>
    </source>
</evidence>
<dbReference type="GO" id="GO:0005840">
    <property type="term" value="C:ribosome"/>
    <property type="evidence" value="ECO:0007669"/>
    <property type="project" value="UniProtKB-KW"/>
</dbReference>
<keyword evidence="3" id="KW-0687">Ribonucleoprotein</keyword>
<sequence length="389" mass="43413">MAGICNRLLGLNSFKGLKVFESTVLQHGCDCFAVTQFSGQVRHKGPPKPKLRFPLWYLQKTRVNYPEKITPENREFIKEVGYEKFGPPAVISGISTFQTNSPLKDQPLQKGVWTPKSRRCGLITRKIGLYPMWSKSGEPVWTTLLQVVDNHVVKYIPPEEYDPARKSVVYRKNHSLGVLLVGAESCDPQKFTREYCGLFAPAGLPPKRVLGRFFVSPDAALQPGTPLGAMHFRPGDVVDVVGKTKDRGFQGVMKRWGFKGMPGSHGVTKTHRRGGNIGGGGEKGRVWPGTKMPGHMGNRTRYLRGLKIWRINTKYNVLYVQGLGVPGGTNSIVYIHDTCLPLRKIKDESKAPPFPTYDPSVDDDLPDDLYDPEIHPLDSPSISFEEAKK</sequence>
<dbReference type="Proteomes" id="UP001307889">
    <property type="component" value="Chromosome 1"/>
</dbReference>
<organism evidence="7 8">
    <name type="scientific">Nesidiocoris tenuis</name>
    <dbReference type="NCBI Taxonomy" id="355587"/>
    <lineage>
        <taxon>Eukaryota</taxon>
        <taxon>Metazoa</taxon>
        <taxon>Ecdysozoa</taxon>
        <taxon>Arthropoda</taxon>
        <taxon>Hexapoda</taxon>
        <taxon>Insecta</taxon>
        <taxon>Pterygota</taxon>
        <taxon>Neoptera</taxon>
        <taxon>Paraneoptera</taxon>
        <taxon>Hemiptera</taxon>
        <taxon>Heteroptera</taxon>
        <taxon>Panheteroptera</taxon>
        <taxon>Cimicomorpha</taxon>
        <taxon>Miridae</taxon>
        <taxon>Dicyphina</taxon>
        <taxon>Nesidiocoris</taxon>
    </lineage>
</organism>
<comment type="similarity">
    <text evidence="1">Belongs to the universal ribosomal protein uL3 family.</text>
</comment>
<evidence type="ECO:0000313" key="7">
    <source>
        <dbReference type="EMBL" id="BES88989.1"/>
    </source>
</evidence>
<dbReference type="Pfam" id="PF00297">
    <property type="entry name" value="Ribosomal_L3"/>
    <property type="match status" value="1"/>
</dbReference>
<evidence type="ECO:0000256" key="3">
    <source>
        <dbReference type="ARBA" id="ARBA00023274"/>
    </source>
</evidence>
<name>A0ABN7A9J9_9HEMI</name>
<dbReference type="Gene3D" id="2.40.30.10">
    <property type="entry name" value="Translation factors"/>
    <property type="match status" value="2"/>
</dbReference>
<dbReference type="InterPro" id="IPR019927">
    <property type="entry name" value="Ribosomal_uL3_bac/org-type"/>
</dbReference>
<dbReference type="NCBIfam" id="TIGR03625">
    <property type="entry name" value="L3_bact"/>
    <property type="match status" value="1"/>
</dbReference>
<dbReference type="InterPro" id="IPR000597">
    <property type="entry name" value="Ribosomal_uL3"/>
</dbReference>
<feature type="region of interest" description="Disordered" evidence="6">
    <location>
        <begin position="263"/>
        <end position="293"/>
    </location>
</feature>
<evidence type="ECO:0000256" key="4">
    <source>
        <dbReference type="ARBA" id="ARBA00035209"/>
    </source>
</evidence>
<dbReference type="InterPro" id="IPR009000">
    <property type="entry name" value="Transl_B-barrel_sf"/>
</dbReference>
<dbReference type="PANTHER" id="PTHR11229">
    <property type="entry name" value="50S RIBOSOMAL PROTEIN L3"/>
    <property type="match status" value="1"/>
</dbReference>
<evidence type="ECO:0000256" key="5">
    <source>
        <dbReference type="ARBA" id="ARBA00035396"/>
    </source>
</evidence>
<accession>A0ABN7A9J9</accession>
<evidence type="ECO:0000256" key="1">
    <source>
        <dbReference type="ARBA" id="ARBA00006540"/>
    </source>
</evidence>
<evidence type="ECO:0000256" key="6">
    <source>
        <dbReference type="SAM" id="MobiDB-lite"/>
    </source>
</evidence>
<protein>
    <recommendedName>
        <fullName evidence="4">Large ribosomal subunit protein uL3m</fullName>
    </recommendedName>
    <alternativeName>
        <fullName evidence="5">39S ribosomal protein L3, mitochondrial</fullName>
    </alternativeName>
</protein>
<keyword evidence="2 7" id="KW-0689">Ribosomal protein</keyword>
<dbReference type="PANTHER" id="PTHR11229:SF8">
    <property type="entry name" value="LARGE RIBOSOMAL SUBUNIT PROTEIN UL3M"/>
    <property type="match status" value="1"/>
</dbReference>